<evidence type="ECO:0000259" key="5">
    <source>
        <dbReference type="SMART" id="SM00454"/>
    </source>
</evidence>
<dbReference type="EMBL" id="VDMD01000001">
    <property type="protein sequence ID" value="TRM70084.1"/>
    <property type="molecule type" value="Genomic_DNA"/>
</dbReference>
<feature type="compositionally biased region" description="Gly residues" evidence="4">
    <location>
        <begin position="328"/>
        <end position="344"/>
    </location>
</feature>
<dbReference type="GO" id="GO:0000932">
    <property type="term" value="C:P-body"/>
    <property type="evidence" value="ECO:0007669"/>
    <property type="project" value="TreeGrafter"/>
</dbReference>
<proteinExistence type="predicted"/>
<evidence type="ECO:0000256" key="1">
    <source>
        <dbReference type="ARBA" id="ARBA00004496"/>
    </source>
</evidence>
<feature type="region of interest" description="Disordered" evidence="4">
    <location>
        <begin position="131"/>
        <end position="191"/>
    </location>
</feature>
<dbReference type="SUPFAM" id="SSF47769">
    <property type="entry name" value="SAM/Pointed domain"/>
    <property type="match status" value="1"/>
</dbReference>
<reference evidence="6 7" key="1">
    <citation type="journal article" date="2019" name="New Phytol.">
        <title>Comparative genomics reveals unique wood-decay strategies and fruiting body development in the Schizophyllaceae.</title>
        <authorList>
            <person name="Almasi E."/>
            <person name="Sahu N."/>
            <person name="Krizsan K."/>
            <person name="Balint B."/>
            <person name="Kovacs G.M."/>
            <person name="Kiss B."/>
            <person name="Cseklye J."/>
            <person name="Drula E."/>
            <person name="Henrissat B."/>
            <person name="Nagy I."/>
            <person name="Chovatia M."/>
            <person name="Adam C."/>
            <person name="LaButti K."/>
            <person name="Lipzen A."/>
            <person name="Riley R."/>
            <person name="Grigoriev I.V."/>
            <person name="Nagy L.G."/>
        </authorList>
    </citation>
    <scope>NUCLEOTIDE SEQUENCE [LARGE SCALE GENOMIC DNA]</scope>
    <source>
        <strain evidence="6 7">NL-1724</strain>
    </source>
</reference>
<accession>A0A550CZ73</accession>
<dbReference type="PANTHER" id="PTHR12515:SF5">
    <property type="entry name" value="PROTEIN SMAUG"/>
    <property type="match status" value="1"/>
</dbReference>
<dbReference type="Proteomes" id="UP000320762">
    <property type="component" value="Unassembled WGS sequence"/>
</dbReference>
<dbReference type="InterPro" id="IPR001660">
    <property type="entry name" value="SAM"/>
</dbReference>
<feature type="compositionally biased region" description="Low complexity" evidence="4">
    <location>
        <begin position="145"/>
        <end position="162"/>
    </location>
</feature>
<sequence>MLNIHAATTPRLAAFSPLPSPRMMTPSSANFLPRSPLPGMRGQEEMLDQWMEGFQKHEQILAAMAEATLDQSFKEELATIEQWFTVLSEPERTATAYTLLQHSNLSQLKFFMSVLQQMIRTVEGQCMSPAFTNQARKPQSKSNTLRPPRLSLPGSSPSSPARDSYYNTPSTAVDAPPNFPEKKRTDFPDFPDTPQELLVPGRQTSDMSWANLVPTPQFNMFPRPSEKQPSPSPFGTFGVLNQFSLNTPTNAAAVTQETQMLALQLMMNGLMKPGQAVENIPKVPAMSEPPKPRARAPAAAAPAVASTTTNNWRAAAPANGRYASRGTGARGSGSRGSGQRGGAGATAATPLTEEGFDPRMLTDIPGWLKSLRLHKYTVCFESMPWQEMIMLTEEQLEGKGVTALGARRRMMKMFEVARKKMGMEMEGDGEEVSPSMDVPAAKTPSPAAPTVALRA</sequence>
<keyword evidence="2" id="KW-0963">Cytoplasm</keyword>
<organism evidence="6 7">
    <name type="scientific">Schizophyllum amplum</name>
    <dbReference type="NCBI Taxonomy" id="97359"/>
    <lineage>
        <taxon>Eukaryota</taxon>
        <taxon>Fungi</taxon>
        <taxon>Dikarya</taxon>
        <taxon>Basidiomycota</taxon>
        <taxon>Agaricomycotina</taxon>
        <taxon>Agaricomycetes</taxon>
        <taxon>Agaricomycetidae</taxon>
        <taxon>Agaricales</taxon>
        <taxon>Schizophyllaceae</taxon>
        <taxon>Schizophyllum</taxon>
    </lineage>
</organism>
<dbReference type="InterPro" id="IPR050897">
    <property type="entry name" value="SMAUG/VTS1_RNA-bind"/>
</dbReference>
<dbReference type="STRING" id="97359.A0A550CZ73"/>
<comment type="caution">
    <text evidence="6">The sequence shown here is derived from an EMBL/GenBank/DDBJ whole genome shotgun (WGS) entry which is preliminary data.</text>
</comment>
<keyword evidence="7" id="KW-1185">Reference proteome</keyword>
<gene>
    <name evidence="6" type="ORF">BD626DRAFT_563771</name>
</gene>
<evidence type="ECO:0000256" key="2">
    <source>
        <dbReference type="ARBA" id="ARBA00022490"/>
    </source>
</evidence>
<dbReference type="AlphaFoldDB" id="A0A550CZ73"/>
<protein>
    <recommendedName>
        <fullName evidence="5">SAM domain-containing protein</fullName>
    </recommendedName>
</protein>
<feature type="region of interest" description="Disordered" evidence="4">
    <location>
        <begin position="285"/>
        <end position="351"/>
    </location>
</feature>
<dbReference type="Pfam" id="PF25479">
    <property type="entry name" value="Vts1"/>
    <property type="match status" value="1"/>
</dbReference>
<dbReference type="OrthoDB" id="2155283at2759"/>
<comment type="subcellular location">
    <subcellularLocation>
        <location evidence="1">Cytoplasm</location>
    </subcellularLocation>
</comment>
<name>A0A550CZ73_9AGAR</name>
<evidence type="ECO:0000313" key="6">
    <source>
        <dbReference type="EMBL" id="TRM70084.1"/>
    </source>
</evidence>
<keyword evidence="3" id="KW-0694">RNA-binding</keyword>
<evidence type="ECO:0000256" key="3">
    <source>
        <dbReference type="ARBA" id="ARBA00022884"/>
    </source>
</evidence>
<dbReference type="InterPro" id="IPR057327">
    <property type="entry name" value="Vts1_dom"/>
</dbReference>
<dbReference type="SMART" id="SM00454">
    <property type="entry name" value="SAM"/>
    <property type="match status" value="1"/>
</dbReference>
<feature type="compositionally biased region" description="Low complexity" evidence="4">
    <location>
        <begin position="438"/>
        <end position="455"/>
    </location>
</feature>
<evidence type="ECO:0000256" key="4">
    <source>
        <dbReference type="SAM" id="MobiDB-lite"/>
    </source>
</evidence>
<dbReference type="PANTHER" id="PTHR12515">
    <property type="entry name" value="STERILE ALPHA MOTIF DOMAIN CONTAINING PROTEIN 4-RELATED"/>
    <property type="match status" value="1"/>
</dbReference>
<dbReference type="InterPro" id="IPR013761">
    <property type="entry name" value="SAM/pointed_sf"/>
</dbReference>
<feature type="region of interest" description="Disordered" evidence="4">
    <location>
        <begin position="426"/>
        <end position="455"/>
    </location>
</feature>
<evidence type="ECO:0000313" key="7">
    <source>
        <dbReference type="Proteomes" id="UP000320762"/>
    </source>
</evidence>
<dbReference type="Pfam" id="PF07647">
    <property type="entry name" value="SAM_2"/>
    <property type="match status" value="1"/>
</dbReference>
<feature type="domain" description="SAM" evidence="5">
    <location>
        <begin position="356"/>
        <end position="420"/>
    </location>
</feature>
<dbReference type="GO" id="GO:0003729">
    <property type="term" value="F:mRNA binding"/>
    <property type="evidence" value="ECO:0007669"/>
    <property type="project" value="TreeGrafter"/>
</dbReference>
<feature type="region of interest" description="Disordered" evidence="4">
    <location>
        <begin position="17"/>
        <end position="36"/>
    </location>
</feature>
<feature type="compositionally biased region" description="Polar residues" evidence="4">
    <location>
        <begin position="131"/>
        <end position="144"/>
    </location>
</feature>
<feature type="compositionally biased region" description="Low complexity" evidence="4">
    <location>
        <begin position="295"/>
        <end position="305"/>
    </location>
</feature>
<dbReference type="GO" id="GO:0000289">
    <property type="term" value="P:nuclear-transcribed mRNA poly(A) tail shortening"/>
    <property type="evidence" value="ECO:0007669"/>
    <property type="project" value="TreeGrafter"/>
</dbReference>
<dbReference type="Gene3D" id="1.10.150.50">
    <property type="entry name" value="Transcription Factor, Ets-1"/>
    <property type="match status" value="1"/>
</dbReference>